<gene>
    <name evidence="2" type="ORF">A1_00038</name>
</gene>
<name>A0A7G5B8D5_9CAUD</name>
<dbReference type="Proteomes" id="UP000515762">
    <property type="component" value="Segment"/>
</dbReference>
<reference evidence="2 3" key="1">
    <citation type="submission" date="2020-07" db="EMBL/GenBank/DDBJ databases">
        <title>Ralstonia phages.</title>
        <authorList>
            <person name="Trotereau A."/>
            <person name="Boyer C."/>
            <person name="Torres-Barcelo C."/>
        </authorList>
    </citation>
    <scope>NUCLEOTIDE SEQUENCE [LARGE SCALE GENOMIC DNA]</scope>
</reference>
<evidence type="ECO:0000313" key="3">
    <source>
        <dbReference type="Proteomes" id="UP000515762"/>
    </source>
</evidence>
<evidence type="ECO:0000256" key="1">
    <source>
        <dbReference type="SAM" id="MobiDB-lite"/>
    </source>
</evidence>
<feature type="compositionally biased region" description="Low complexity" evidence="1">
    <location>
        <begin position="274"/>
        <end position="298"/>
    </location>
</feature>
<dbReference type="EMBL" id="MT740728">
    <property type="protein sequence ID" value="QMV32558.1"/>
    <property type="molecule type" value="Genomic_DNA"/>
</dbReference>
<accession>A0A7G5B8D5</accession>
<proteinExistence type="predicted"/>
<feature type="region of interest" description="Disordered" evidence="1">
    <location>
        <begin position="261"/>
        <end position="316"/>
    </location>
</feature>
<sequence length="316" mass="34363">MTFDIQAAVAAAAEKSADMNVAQKGGGGEYTPPAEGFTRLRFVGYVELGKTETEYQGQKKIVDEVQLVFELSGPKHEPKVLENGDKIPHRMTITVTKSLNEKAQFYKLFKMMNYKGTAKIMAQLLGEDYTGKVYHKKFKRKDGTEGIVAQLKNPDTGVFDIRPPFVEDAETGESKRVNVAPAITPLKLFLWDMPSKEMWASIFIEGQYEERKNDKGEVIAPARSKNRWQERIKAALNYPGSPIANLLEGAVDVGTDDPKEVAAKAAGKQSGGDASAVAAPTTKPSPTSTTAPAQAAATDDTDPPFDVDGDDPLAHI</sequence>
<feature type="compositionally biased region" description="Acidic residues" evidence="1">
    <location>
        <begin position="299"/>
        <end position="316"/>
    </location>
</feature>
<protein>
    <submittedName>
        <fullName evidence="2">Uncharacterized protein</fullName>
    </submittedName>
</protein>
<organism evidence="2 3">
    <name type="scientific">Ralstonia phage Anchaing</name>
    <dbReference type="NCBI Taxonomy" id="2759719"/>
    <lineage>
        <taxon>Viruses</taxon>
        <taxon>Duplodnaviria</taxon>
        <taxon>Heunggongvirae</taxon>
        <taxon>Uroviricota</taxon>
        <taxon>Caudoviricetes</taxon>
        <taxon>Autographivirales</taxon>
        <taxon>Autonotataviridae</taxon>
        <taxon>Anchaingvirus</taxon>
        <taxon>Anchaingvirus anchaing</taxon>
    </lineage>
</organism>
<keyword evidence="3" id="KW-1185">Reference proteome</keyword>
<evidence type="ECO:0000313" key="2">
    <source>
        <dbReference type="EMBL" id="QMV32558.1"/>
    </source>
</evidence>